<gene>
    <name evidence="2" type="ORF">KCG45_03565</name>
</gene>
<proteinExistence type="predicted"/>
<evidence type="ECO:0000313" key="3">
    <source>
        <dbReference type="Proteomes" id="UP000699975"/>
    </source>
</evidence>
<dbReference type="PROSITE" id="PS51819">
    <property type="entry name" value="VOC"/>
    <property type="match status" value="1"/>
</dbReference>
<protein>
    <submittedName>
        <fullName evidence="2">VOC family protein</fullName>
    </submittedName>
</protein>
<comment type="caution">
    <text evidence="2">The sequence shown here is derived from an EMBL/GenBank/DDBJ whole genome shotgun (WGS) entry which is preliminary data.</text>
</comment>
<dbReference type="InterPro" id="IPR037523">
    <property type="entry name" value="VOC_core"/>
</dbReference>
<dbReference type="Pfam" id="PF00903">
    <property type="entry name" value="Glyoxalase"/>
    <property type="match status" value="1"/>
</dbReference>
<dbReference type="Proteomes" id="UP000699975">
    <property type="component" value="Unassembled WGS sequence"/>
</dbReference>
<dbReference type="RefSeq" id="WP_218315726.1">
    <property type="nucleotide sequence ID" value="NZ_JAGSPB010000001.1"/>
</dbReference>
<sequence length="198" mass="20913">MSVLALGAVALAGCTVTNNYNGTAASASDNPPSAVGVDAPAERLPTDVRRTTLIVRSIENSLKLYRDVLGLEINYDTTVTTSGVALPAGEPGATARLVLLNANDAWVGWIGLMEWVDPAIPADEYPKRMGPGDVVIILNTDDVEGRCEAAMAVPGVTFTAEARLQVYPGRDGGPDIRVMGCNFFDPDGILIELNQILE</sequence>
<organism evidence="2 3">
    <name type="scientific">Erythrobacter ani</name>
    <dbReference type="NCBI Taxonomy" id="2827235"/>
    <lineage>
        <taxon>Bacteria</taxon>
        <taxon>Pseudomonadati</taxon>
        <taxon>Pseudomonadota</taxon>
        <taxon>Alphaproteobacteria</taxon>
        <taxon>Sphingomonadales</taxon>
        <taxon>Erythrobacteraceae</taxon>
        <taxon>Erythrobacter/Porphyrobacter group</taxon>
        <taxon>Erythrobacter</taxon>
    </lineage>
</organism>
<accession>A0ABS6SJQ2</accession>
<dbReference type="EMBL" id="JAGSPB010000001">
    <property type="protein sequence ID" value="MBV7265243.1"/>
    <property type="molecule type" value="Genomic_DNA"/>
</dbReference>
<name>A0ABS6SJQ2_9SPHN</name>
<feature type="domain" description="VOC" evidence="1">
    <location>
        <begin position="47"/>
        <end position="196"/>
    </location>
</feature>
<evidence type="ECO:0000259" key="1">
    <source>
        <dbReference type="PROSITE" id="PS51819"/>
    </source>
</evidence>
<evidence type="ECO:0000313" key="2">
    <source>
        <dbReference type="EMBL" id="MBV7265243.1"/>
    </source>
</evidence>
<dbReference type="InterPro" id="IPR004360">
    <property type="entry name" value="Glyas_Fos-R_dOase_dom"/>
</dbReference>
<keyword evidence="3" id="KW-1185">Reference proteome</keyword>
<reference evidence="2 3" key="1">
    <citation type="submission" date="2021-04" db="EMBL/GenBank/DDBJ databases">
        <authorList>
            <person name="Pira H."/>
            <person name="Risdian C."/>
            <person name="Wink J."/>
        </authorList>
    </citation>
    <scope>NUCLEOTIDE SEQUENCE [LARGE SCALE GENOMIC DNA]</scope>
    <source>
        <strain evidence="2 3">WH131</strain>
    </source>
</reference>